<accession>A0AAJ0FQ86</accession>
<evidence type="ECO:0000256" key="4">
    <source>
        <dbReference type="ARBA" id="ARBA00023002"/>
    </source>
</evidence>
<dbReference type="GO" id="GO:0010106">
    <property type="term" value="P:cellular response to iron ion starvation"/>
    <property type="evidence" value="ECO:0007669"/>
    <property type="project" value="TreeGrafter"/>
</dbReference>
<feature type="domain" description="Plastocyanin-like" evidence="9">
    <location>
        <begin position="29"/>
        <end position="144"/>
    </location>
</feature>
<feature type="chain" id="PRO_5042465943" evidence="6">
    <location>
        <begin position="21"/>
        <end position="540"/>
    </location>
</feature>
<sequence length="540" mass="59884">MLTSTSLSLLLLSVASISVAKTVSYNWDVSWVRAAPDGFARPVIGINGKWPCPPIIVDAGDTVVVNLNNHLGNETTGLHFHGIDQINTADMDGPSGVTQCPVPPGSSVTYSFVADSPGTYWYHSHNMGQYPDGLRGPLIVHDPNDPYKGQYDEEVILTISDWYHSESIFLVRNMLQPNNTIFLPPFPDTILVNEGGDGKINFVKGKNYRIRIISFSAFASAFLHFDSHTMQVIMNDGSYVQQTQAYQLRISPAQRYDVLISAIDRDNRNYPYLVSLDINRDYTKPDPVFPHNFTGQLVMDPNKPFTTDVVSVWRPVDDAHFQPLDGVARYEPVTTTIVLDFEFCFDKNGIPRACFNGKPYIPQKVPTLYTAATTGDSNTNPAVYGDVNPFVVSYGEVVQIVVNNKDPAIHPFHMHGHQFQVLDRPHSDTGIWPGRGSGNAQPPRRDVVHVMANSYAVLRFRATNPGVFLFHCHIEWHVEMGLTATIIEAPEKLRGLAFPADHINNCQIQSIPFSGNAGGNTANFTNFSGFNTDPDPVYNG</sequence>
<name>A0AAJ0FQ86_9PEZI</name>
<evidence type="ECO:0000313" key="11">
    <source>
        <dbReference type="Proteomes" id="UP001244011"/>
    </source>
</evidence>
<dbReference type="RefSeq" id="XP_060287182.1">
    <property type="nucleotide sequence ID" value="XM_060430863.1"/>
</dbReference>
<organism evidence="10 11">
    <name type="scientific">Phialemonium atrogriseum</name>
    <dbReference type="NCBI Taxonomy" id="1093897"/>
    <lineage>
        <taxon>Eukaryota</taxon>
        <taxon>Fungi</taxon>
        <taxon>Dikarya</taxon>
        <taxon>Ascomycota</taxon>
        <taxon>Pezizomycotina</taxon>
        <taxon>Sordariomycetes</taxon>
        <taxon>Sordariomycetidae</taxon>
        <taxon>Cephalothecales</taxon>
        <taxon>Cephalothecaceae</taxon>
        <taxon>Phialemonium</taxon>
    </lineage>
</organism>
<evidence type="ECO:0000259" key="9">
    <source>
        <dbReference type="Pfam" id="PF07732"/>
    </source>
</evidence>
<gene>
    <name evidence="10" type="ORF">QBC33DRAFT_575876</name>
</gene>
<comment type="similarity">
    <text evidence="1">Belongs to the multicopper oxidase family.</text>
</comment>
<dbReference type="FunFam" id="2.60.40.420:FF:000071">
    <property type="entry name" value="Conidial pigment biosynthesis oxidase Abr1/brown 1"/>
    <property type="match status" value="1"/>
</dbReference>
<dbReference type="PANTHER" id="PTHR11709:SF361">
    <property type="entry name" value="IRON TRANSPORT MULTICOPPER OXIDASE FET3"/>
    <property type="match status" value="1"/>
</dbReference>
<evidence type="ECO:0000256" key="3">
    <source>
        <dbReference type="ARBA" id="ARBA00022729"/>
    </source>
</evidence>
<dbReference type="PROSITE" id="PS00079">
    <property type="entry name" value="MULTICOPPER_OXIDASE1"/>
    <property type="match status" value="2"/>
</dbReference>
<keyword evidence="2" id="KW-0479">Metal-binding</keyword>
<dbReference type="CDD" id="cd13851">
    <property type="entry name" value="CuRO_1_Fet3p"/>
    <property type="match status" value="1"/>
</dbReference>
<keyword evidence="4" id="KW-0560">Oxidoreductase</keyword>
<dbReference type="InterPro" id="IPR008972">
    <property type="entry name" value="Cupredoxin"/>
</dbReference>
<comment type="caution">
    <text evidence="10">The sequence shown here is derived from an EMBL/GenBank/DDBJ whole genome shotgun (WGS) entry which is preliminary data.</text>
</comment>
<evidence type="ECO:0000259" key="7">
    <source>
        <dbReference type="Pfam" id="PF00394"/>
    </source>
</evidence>
<dbReference type="GO" id="GO:0033215">
    <property type="term" value="P:reductive iron assimilation"/>
    <property type="evidence" value="ECO:0007669"/>
    <property type="project" value="TreeGrafter"/>
</dbReference>
<proteinExistence type="inferred from homology"/>
<evidence type="ECO:0000259" key="8">
    <source>
        <dbReference type="Pfam" id="PF07731"/>
    </source>
</evidence>
<dbReference type="InterPro" id="IPR011706">
    <property type="entry name" value="Cu-oxidase_C"/>
</dbReference>
<evidence type="ECO:0000256" key="5">
    <source>
        <dbReference type="ARBA" id="ARBA00023008"/>
    </source>
</evidence>
<dbReference type="Pfam" id="PF07731">
    <property type="entry name" value="Cu-oxidase_2"/>
    <property type="match status" value="1"/>
</dbReference>
<dbReference type="SUPFAM" id="SSF49503">
    <property type="entry name" value="Cupredoxins"/>
    <property type="match status" value="3"/>
</dbReference>
<dbReference type="InterPro" id="IPR002355">
    <property type="entry name" value="Cu_oxidase_Cu_BS"/>
</dbReference>
<dbReference type="Pfam" id="PF00394">
    <property type="entry name" value="Cu-oxidase"/>
    <property type="match status" value="1"/>
</dbReference>
<dbReference type="PANTHER" id="PTHR11709">
    <property type="entry name" value="MULTI-COPPER OXIDASE"/>
    <property type="match status" value="1"/>
</dbReference>
<dbReference type="InterPro" id="IPR033138">
    <property type="entry name" value="Cu_oxidase_CS"/>
</dbReference>
<evidence type="ECO:0000256" key="6">
    <source>
        <dbReference type="SAM" id="SignalP"/>
    </source>
</evidence>
<evidence type="ECO:0000256" key="1">
    <source>
        <dbReference type="ARBA" id="ARBA00010609"/>
    </source>
</evidence>
<dbReference type="GO" id="GO:0005507">
    <property type="term" value="F:copper ion binding"/>
    <property type="evidence" value="ECO:0007669"/>
    <property type="project" value="InterPro"/>
</dbReference>
<dbReference type="InterPro" id="IPR045087">
    <property type="entry name" value="Cu-oxidase_fam"/>
</dbReference>
<protein>
    <submittedName>
        <fullName evidence="10">Iron transport multicopper oxidase FET3</fullName>
    </submittedName>
</protein>
<dbReference type="EMBL" id="MU838999">
    <property type="protein sequence ID" value="KAK1770969.1"/>
    <property type="molecule type" value="Genomic_DNA"/>
</dbReference>
<dbReference type="GO" id="GO:0004322">
    <property type="term" value="F:ferroxidase activity"/>
    <property type="evidence" value="ECO:0007669"/>
    <property type="project" value="TreeGrafter"/>
</dbReference>
<dbReference type="Pfam" id="PF07732">
    <property type="entry name" value="Cu-oxidase_3"/>
    <property type="match status" value="1"/>
</dbReference>
<dbReference type="PROSITE" id="PS00080">
    <property type="entry name" value="MULTICOPPER_OXIDASE2"/>
    <property type="match status" value="1"/>
</dbReference>
<dbReference type="InterPro" id="IPR001117">
    <property type="entry name" value="Cu-oxidase_2nd"/>
</dbReference>
<dbReference type="Proteomes" id="UP001244011">
    <property type="component" value="Unassembled WGS sequence"/>
</dbReference>
<keyword evidence="3 6" id="KW-0732">Signal</keyword>
<evidence type="ECO:0000313" key="10">
    <source>
        <dbReference type="EMBL" id="KAK1770969.1"/>
    </source>
</evidence>
<dbReference type="InterPro" id="IPR011707">
    <property type="entry name" value="Cu-oxidase-like_N"/>
</dbReference>
<dbReference type="CDD" id="cd13877">
    <property type="entry name" value="CuRO_2_Fet3p_like"/>
    <property type="match status" value="1"/>
</dbReference>
<dbReference type="AlphaFoldDB" id="A0AAJ0FQ86"/>
<evidence type="ECO:0000256" key="2">
    <source>
        <dbReference type="ARBA" id="ARBA00022723"/>
    </source>
</evidence>
<feature type="domain" description="Plastocyanin-like" evidence="7">
    <location>
        <begin position="153"/>
        <end position="275"/>
    </location>
</feature>
<feature type="signal peptide" evidence="6">
    <location>
        <begin position="1"/>
        <end position="20"/>
    </location>
</feature>
<keyword evidence="5" id="KW-0186">Copper</keyword>
<dbReference type="GO" id="GO:0033573">
    <property type="term" value="C:high-affinity iron permease complex"/>
    <property type="evidence" value="ECO:0007669"/>
    <property type="project" value="TreeGrafter"/>
</dbReference>
<dbReference type="Gene3D" id="2.60.40.420">
    <property type="entry name" value="Cupredoxins - blue copper proteins"/>
    <property type="match status" value="3"/>
</dbReference>
<reference evidence="10" key="1">
    <citation type="submission" date="2023-06" db="EMBL/GenBank/DDBJ databases">
        <title>Genome-scale phylogeny and comparative genomics of the fungal order Sordariales.</title>
        <authorList>
            <consortium name="Lawrence Berkeley National Laboratory"/>
            <person name="Hensen N."/>
            <person name="Bonometti L."/>
            <person name="Westerberg I."/>
            <person name="Brannstrom I.O."/>
            <person name="Guillou S."/>
            <person name="Cros-Aarteil S."/>
            <person name="Calhoun S."/>
            <person name="Haridas S."/>
            <person name="Kuo A."/>
            <person name="Mondo S."/>
            <person name="Pangilinan J."/>
            <person name="Riley R."/>
            <person name="Labutti K."/>
            <person name="Andreopoulos B."/>
            <person name="Lipzen A."/>
            <person name="Chen C."/>
            <person name="Yanf M."/>
            <person name="Daum C."/>
            <person name="Ng V."/>
            <person name="Clum A."/>
            <person name="Steindorff A."/>
            <person name="Ohm R."/>
            <person name="Martin F."/>
            <person name="Silar P."/>
            <person name="Natvig D."/>
            <person name="Lalanne C."/>
            <person name="Gautier V."/>
            <person name="Ament-Velasquez S.L."/>
            <person name="Kruys A."/>
            <person name="Hutchinson M.I."/>
            <person name="Powell A.J."/>
            <person name="Barry K."/>
            <person name="Miller A.N."/>
            <person name="Grigoriev I.V."/>
            <person name="Debuchy R."/>
            <person name="Gladieux P."/>
            <person name="Thoren M.H."/>
            <person name="Johannesson H."/>
        </authorList>
    </citation>
    <scope>NUCLEOTIDE SEQUENCE</scope>
    <source>
        <strain evidence="10">8032-3</strain>
    </source>
</reference>
<feature type="domain" description="Plastocyanin-like" evidence="8">
    <location>
        <begin position="360"/>
        <end position="491"/>
    </location>
</feature>
<keyword evidence="11" id="KW-1185">Reference proteome</keyword>
<dbReference type="GeneID" id="85314050"/>
<dbReference type="InterPro" id="IPR044130">
    <property type="entry name" value="CuRO_2_Fet3-like"/>
</dbReference>